<name>A0A2Z5G898_9BACT</name>
<dbReference type="AlphaFoldDB" id="A0A2Z5G898"/>
<sequence length="41" mass="4727">MELREFLHSSPMLPIVKSSRRLATTSPMFNEFTPHRSPALL</sequence>
<accession>A0A2Z5G898</accession>
<protein>
    <submittedName>
        <fullName evidence="1">Uncharacterized protein</fullName>
    </submittedName>
</protein>
<keyword evidence="2" id="KW-1185">Reference proteome</keyword>
<evidence type="ECO:0000313" key="2">
    <source>
        <dbReference type="Proteomes" id="UP000253606"/>
    </source>
</evidence>
<evidence type="ECO:0000313" key="1">
    <source>
        <dbReference type="EMBL" id="AXC15291.1"/>
    </source>
</evidence>
<gene>
    <name evidence="1" type="ORF">ACPOL_6047</name>
</gene>
<proteinExistence type="predicted"/>
<reference evidence="1 2" key="1">
    <citation type="journal article" date="2018" name="Front. Microbiol.">
        <title>Hydrolytic Capabilities as a Key to Environmental Success: Chitinolytic and Cellulolytic Acidobacteria From Acidic Sub-arctic Soils and Boreal Peatlands.</title>
        <authorList>
            <person name="Belova S.E."/>
            <person name="Ravin N.V."/>
            <person name="Pankratov T.A."/>
            <person name="Rakitin A.L."/>
            <person name="Ivanova A.A."/>
            <person name="Beletsky A.V."/>
            <person name="Mardanov A.V."/>
            <person name="Sinninghe Damste J.S."/>
            <person name="Dedysh S.N."/>
        </authorList>
    </citation>
    <scope>NUCLEOTIDE SEQUENCE [LARGE SCALE GENOMIC DNA]</scope>
    <source>
        <strain evidence="1 2">SBC82</strain>
    </source>
</reference>
<dbReference type="EMBL" id="CP030840">
    <property type="protein sequence ID" value="AXC15291.1"/>
    <property type="molecule type" value="Genomic_DNA"/>
</dbReference>
<organism evidence="1 2">
    <name type="scientific">Acidisarcina polymorpha</name>
    <dbReference type="NCBI Taxonomy" id="2211140"/>
    <lineage>
        <taxon>Bacteria</taxon>
        <taxon>Pseudomonadati</taxon>
        <taxon>Acidobacteriota</taxon>
        <taxon>Terriglobia</taxon>
        <taxon>Terriglobales</taxon>
        <taxon>Acidobacteriaceae</taxon>
        <taxon>Acidisarcina</taxon>
    </lineage>
</organism>
<dbReference type="Proteomes" id="UP000253606">
    <property type="component" value="Chromosome"/>
</dbReference>
<dbReference type="KEGG" id="abas:ACPOL_6047"/>